<evidence type="ECO:0000256" key="3">
    <source>
        <dbReference type="ARBA" id="ARBA00022576"/>
    </source>
</evidence>
<dbReference type="InParanoid" id="C5LCL0"/>
<dbReference type="GO" id="GO:0008483">
    <property type="term" value="F:transaminase activity"/>
    <property type="evidence" value="ECO:0007669"/>
    <property type="project" value="UniProtKB-KW"/>
</dbReference>
<dbReference type="RefSeq" id="XP_002773877.1">
    <property type="nucleotide sequence ID" value="XM_002773831.1"/>
</dbReference>
<dbReference type="GeneID" id="9042668"/>
<dbReference type="OMA" id="HHNDEEL"/>
<dbReference type="InterPro" id="IPR015422">
    <property type="entry name" value="PyrdxlP-dep_Trfase_small"/>
</dbReference>
<dbReference type="SUPFAM" id="SSF53383">
    <property type="entry name" value="PLP-dependent transferases"/>
    <property type="match status" value="1"/>
</dbReference>
<dbReference type="InterPro" id="IPR018528">
    <property type="entry name" value="Preph_deHydtase_CS"/>
</dbReference>
<dbReference type="SUPFAM" id="SSF55021">
    <property type="entry name" value="ACT-like"/>
    <property type="match status" value="1"/>
</dbReference>
<dbReference type="InterPro" id="IPR045865">
    <property type="entry name" value="ACT-like_dom_sf"/>
</dbReference>
<dbReference type="AlphaFoldDB" id="C5LCL0"/>
<dbReference type="GO" id="GO:0009094">
    <property type="term" value="P:L-phenylalanine biosynthetic process"/>
    <property type="evidence" value="ECO:0007669"/>
    <property type="project" value="InterPro"/>
</dbReference>
<dbReference type="OrthoDB" id="2414662at2759"/>
<evidence type="ECO:0000259" key="6">
    <source>
        <dbReference type="PROSITE" id="PS51171"/>
    </source>
</evidence>
<dbReference type="Pfam" id="PF00155">
    <property type="entry name" value="Aminotran_1_2"/>
    <property type="match status" value="1"/>
</dbReference>
<dbReference type="InterPro" id="IPR015424">
    <property type="entry name" value="PyrdxlP-dep_Trfase"/>
</dbReference>
<evidence type="ECO:0000313" key="7">
    <source>
        <dbReference type="EMBL" id="EER05693.1"/>
    </source>
</evidence>
<protein>
    <submittedName>
        <fullName evidence="7">Aspartate aminotransferase, putative</fullName>
    </submittedName>
</protein>
<evidence type="ECO:0000256" key="5">
    <source>
        <dbReference type="ARBA" id="ARBA00022898"/>
    </source>
</evidence>
<organism evidence="8">
    <name type="scientific">Perkinsus marinus (strain ATCC 50983 / TXsc)</name>
    <dbReference type="NCBI Taxonomy" id="423536"/>
    <lineage>
        <taxon>Eukaryota</taxon>
        <taxon>Sar</taxon>
        <taxon>Alveolata</taxon>
        <taxon>Perkinsozoa</taxon>
        <taxon>Perkinsea</taxon>
        <taxon>Perkinsida</taxon>
        <taxon>Perkinsidae</taxon>
        <taxon>Perkinsus</taxon>
    </lineage>
</organism>
<dbReference type="InterPro" id="IPR004838">
    <property type="entry name" value="NHTrfase_class1_PyrdxlP-BS"/>
</dbReference>
<dbReference type="PANTHER" id="PTHR46383:SF1">
    <property type="entry name" value="ASPARTATE AMINOTRANSFERASE"/>
    <property type="match status" value="1"/>
</dbReference>
<evidence type="ECO:0000256" key="4">
    <source>
        <dbReference type="ARBA" id="ARBA00022679"/>
    </source>
</evidence>
<reference evidence="7 8" key="1">
    <citation type="submission" date="2008-07" db="EMBL/GenBank/DDBJ databases">
        <authorList>
            <person name="El-Sayed N."/>
            <person name="Caler E."/>
            <person name="Inman J."/>
            <person name="Amedeo P."/>
            <person name="Hass B."/>
            <person name="Wortman J."/>
        </authorList>
    </citation>
    <scope>NUCLEOTIDE SEQUENCE [LARGE SCALE GENOMIC DNA]</scope>
    <source>
        <strain evidence="8">ATCC 50983 / TXsc</strain>
    </source>
</reference>
<keyword evidence="4 7" id="KW-0808">Transferase</keyword>
<dbReference type="Gene3D" id="3.40.640.10">
    <property type="entry name" value="Type I PLP-dependent aspartate aminotransferase-like (Major domain)"/>
    <property type="match status" value="1"/>
</dbReference>
<proteinExistence type="inferred from homology"/>
<name>C5LCL0_PERM5</name>
<dbReference type="Gene3D" id="3.30.70.260">
    <property type="match status" value="1"/>
</dbReference>
<keyword evidence="5" id="KW-0663">Pyridoxal phosphate</keyword>
<dbReference type="EMBL" id="GG680918">
    <property type="protein sequence ID" value="EER05693.1"/>
    <property type="molecule type" value="Genomic_DNA"/>
</dbReference>
<dbReference type="SUPFAM" id="SSF53850">
    <property type="entry name" value="Periplasmic binding protein-like II"/>
    <property type="match status" value="1"/>
</dbReference>
<dbReference type="PROSITE" id="PS00105">
    <property type="entry name" value="AA_TRANSFER_CLASS_1"/>
    <property type="match status" value="1"/>
</dbReference>
<keyword evidence="3 7" id="KW-0032">Aminotransferase</keyword>
<comment type="similarity">
    <text evidence="2">Belongs to the class-I pyridoxal-phosphate-dependent aminotransferase family.</text>
</comment>
<dbReference type="Proteomes" id="UP000007800">
    <property type="component" value="Unassembled WGS sequence"/>
</dbReference>
<dbReference type="CDD" id="cd00609">
    <property type="entry name" value="AAT_like"/>
    <property type="match status" value="1"/>
</dbReference>
<dbReference type="PANTHER" id="PTHR46383">
    <property type="entry name" value="ASPARTATE AMINOTRANSFERASE"/>
    <property type="match status" value="1"/>
</dbReference>
<feature type="domain" description="Prephenate dehydratase" evidence="6">
    <location>
        <begin position="1"/>
        <end position="158"/>
    </location>
</feature>
<dbReference type="PROSITE" id="PS51171">
    <property type="entry name" value="PREPHENATE_DEHYDR_3"/>
    <property type="match status" value="1"/>
</dbReference>
<dbReference type="InterPro" id="IPR004839">
    <property type="entry name" value="Aminotransferase_I/II_large"/>
</dbReference>
<dbReference type="Gene3D" id="3.90.1150.10">
    <property type="entry name" value="Aspartate Aminotransferase, domain 1"/>
    <property type="match status" value="1"/>
</dbReference>
<evidence type="ECO:0000313" key="8">
    <source>
        <dbReference type="Proteomes" id="UP000007800"/>
    </source>
</evidence>
<dbReference type="PROSITE" id="PS00858">
    <property type="entry name" value="PREPHENATE_DEHYDR_2"/>
    <property type="match status" value="1"/>
</dbReference>
<comment type="cofactor">
    <cofactor evidence="1">
        <name>pyridoxal 5'-phosphate</name>
        <dbReference type="ChEBI" id="CHEBI:597326"/>
    </cofactor>
</comment>
<gene>
    <name evidence="7" type="ORF">Pmar_PMAR011739</name>
</gene>
<dbReference type="InterPro" id="IPR015421">
    <property type="entry name" value="PyrdxlP-dep_Trfase_major"/>
</dbReference>
<dbReference type="Gene3D" id="3.40.190.10">
    <property type="entry name" value="Periplasmic binding protein-like II"/>
    <property type="match status" value="2"/>
</dbReference>
<keyword evidence="8" id="KW-1185">Reference proteome</keyword>
<sequence length="807" mass="89117">MGSSKGSNKPIRVAFQGEKEHIVKLLCGTIHANYDLLLRYSGLVFILGEIDFPVKHCLLTRRKIDNPSKVDRAYSHPQALAQCALYLRQHNIKSIIYGDTAGAAKMLSSISINDDDEEEGISAAISSRLAADIYNLHVVDTDIQDIAFNHTRFLLLGHTPSPFVNMDNTTIPTKVSIVFRVQDTPGSMYTSLSAFSHRNLQLTKLESRPVPPAMLDDTTKYGKFAQFLCDRLTRVCGDTTTFSATNRKDGDDRWRSDHAKTLGIRYYPDMNIKAMLHHEQPDIIVIATSILSLKDVIHELSSAIKSTTTTTRRRSKKNLLIVDVCSVKEYPKELLKEAFFQNDDDDDTSYITTSLSQLLAFQSSFHKVKDMLLLEDDKDDEEEDDDNNVDDITLKTIPYSNLCDRVPSSTTVRLHAQATELKREGRDIQGALGVGEPDFKPPIEITSAIASSLTSGEGCRYSPSNGIFNLRKAIADDLRIRKGIEGIEPKNVVITASGKAAIAASFMAILNAGDEIIIPTPCWPTFPDLARMCDATPVYVQSISPQYAITAHSIASAITSKTKIIVLNSPCNPTGYVIPKDELVRIAELLQQHTGIMAVCDDLYERLVYDGDIHYTLAGVCSPIVRDRIITIGGFSKAFAMTGLRLGYAVCSDDRWIDRAIGKILGQVTGCPCTASQIGGVAALCDVSSSWHKDRLAELQYKRDTLFDRLRMIPNVICPDKPPKGAFYAMPDLGYYVNKLRHSKGDPTLGVAQLCEHLLSSHGLSIVPGDGFCTTQPVVRLSYATSIENIHDACNRLQDFLLVLEAS</sequence>
<evidence type="ECO:0000256" key="2">
    <source>
        <dbReference type="ARBA" id="ARBA00007441"/>
    </source>
</evidence>
<dbReference type="Pfam" id="PF00800">
    <property type="entry name" value="PDT"/>
    <property type="match status" value="1"/>
</dbReference>
<dbReference type="GO" id="GO:0030170">
    <property type="term" value="F:pyridoxal phosphate binding"/>
    <property type="evidence" value="ECO:0007669"/>
    <property type="project" value="InterPro"/>
</dbReference>
<dbReference type="PROSITE" id="PS00857">
    <property type="entry name" value="PREPHENATE_DEHYDR_1"/>
    <property type="match status" value="1"/>
</dbReference>
<dbReference type="InterPro" id="IPR050596">
    <property type="entry name" value="AspAT/PAT-like"/>
</dbReference>
<accession>C5LCL0</accession>
<evidence type="ECO:0000256" key="1">
    <source>
        <dbReference type="ARBA" id="ARBA00001933"/>
    </source>
</evidence>
<dbReference type="InterPro" id="IPR001086">
    <property type="entry name" value="Preph_deHydtase"/>
</dbReference>
<dbReference type="GO" id="GO:0004664">
    <property type="term" value="F:prephenate dehydratase activity"/>
    <property type="evidence" value="ECO:0007669"/>
    <property type="project" value="InterPro"/>
</dbReference>